<comment type="caution">
    <text evidence="1">The sequence shown here is derived from an EMBL/GenBank/DDBJ whole genome shotgun (WGS) entry which is preliminary data.</text>
</comment>
<keyword evidence="2" id="KW-1185">Reference proteome</keyword>
<sequence length="286" mass="31783">MPKGYNLNNVVGYNAAYAVPLKQRKDLHARARKLLSGGQAMRSDTQGYAPQFVRACDEFDLVRMFIGSAPLLAYMKALGCKEDLIITRDDNTSVFGVRHQRGTPVALIIAVDLLGDSNAGILDILTSSQGSRIREDVLVEFLEHLDIPPATTSSQRSIYASHNLVWDASSGWSVVEPEYMARVTFERTCNETEPPLRETVDVLVPHPNNQDLATVFELKQSEFYELASAAWKQFALLQIRHSHDDLCFSSWNLSADIPTKVKVVSKLLSKQLADSPEEASHPTLVP</sequence>
<organism evidence="1 2">
    <name type="scientific">Thalassospira xianhensis MCCC 1A02616</name>
    <dbReference type="NCBI Taxonomy" id="1177929"/>
    <lineage>
        <taxon>Bacteria</taxon>
        <taxon>Pseudomonadati</taxon>
        <taxon>Pseudomonadota</taxon>
        <taxon>Alphaproteobacteria</taxon>
        <taxon>Rhodospirillales</taxon>
        <taxon>Thalassospiraceae</taxon>
        <taxon>Thalassospira</taxon>
    </lineage>
</organism>
<reference evidence="1 2" key="1">
    <citation type="submission" date="2014-07" db="EMBL/GenBank/DDBJ databases">
        <title>Draft genome sequence of Thalassospira xianhensis P-4 (MCCC 1A02616).</title>
        <authorList>
            <person name="Lai Q."/>
            <person name="Shao Z."/>
        </authorList>
    </citation>
    <scope>NUCLEOTIDE SEQUENCE [LARGE SCALE GENOMIC DNA]</scope>
    <source>
        <strain evidence="1 2">MCCC 1A02616</strain>
    </source>
</reference>
<dbReference type="AlphaFoldDB" id="A0A367UGY0"/>
<dbReference type="Proteomes" id="UP000252419">
    <property type="component" value="Unassembled WGS sequence"/>
</dbReference>
<dbReference type="RefSeq" id="WP_114120019.1">
    <property type="nucleotide sequence ID" value="NZ_JPWA01000001.1"/>
</dbReference>
<protein>
    <submittedName>
        <fullName evidence="1">Uncharacterized protein</fullName>
    </submittedName>
</protein>
<evidence type="ECO:0000313" key="1">
    <source>
        <dbReference type="EMBL" id="RCK07565.1"/>
    </source>
</evidence>
<name>A0A367UGY0_9PROT</name>
<dbReference type="EMBL" id="JPWA01000001">
    <property type="protein sequence ID" value="RCK07565.1"/>
    <property type="molecule type" value="Genomic_DNA"/>
</dbReference>
<proteinExistence type="predicted"/>
<accession>A0A367UGY0</accession>
<evidence type="ECO:0000313" key="2">
    <source>
        <dbReference type="Proteomes" id="UP000252419"/>
    </source>
</evidence>
<gene>
    <name evidence="1" type="ORF">TH5_00320</name>
</gene>